<dbReference type="SUPFAM" id="SSF55961">
    <property type="entry name" value="Bet v1-like"/>
    <property type="match status" value="1"/>
</dbReference>
<feature type="compositionally biased region" description="Polar residues" evidence="2">
    <location>
        <begin position="29"/>
        <end position="45"/>
    </location>
</feature>
<comment type="similarity">
    <text evidence="1">Belongs to the AHA1 family.</text>
</comment>
<dbReference type="EMBL" id="SSSM01000005">
    <property type="protein sequence ID" value="THG30124.1"/>
    <property type="molecule type" value="Genomic_DNA"/>
</dbReference>
<dbReference type="AlphaFoldDB" id="A0A4S4FJN6"/>
<dbReference type="Proteomes" id="UP000309133">
    <property type="component" value="Unassembled WGS sequence"/>
</dbReference>
<reference evidence="4 5" key="1">
    <citation type="submission" date="2019-04" db="EMBL/GenBank/DDBJ databases">
        <authorList>
            <person name="Jiang L."/>
        </authorList>
    </citation>
    <scope>NUCLEOTIDE SEQUENCE [LARGE SCALE GENOMIC DNA]</scope>
    <source>
        <strain evidence="4 5">YIM 131853</strain>
    </source>
</reference>
<proteinExistence type="inferred from homology"/>
<dbReference type="CDD" id="cd07814">
    <property type="entry name" value="SRPBCC_CalC_Aha1-like"/>
    <property type="match status" value="1"/>
</dbReference>
<dbReference type="InterPro" id="IPR013538">
    <property type="entry name" value="ASHA1/2-like_C"/>
</dbReference>
<gene>
    <name evidence="4" type="ORF">E6C64_15950</name>
</gene>
<dbReference type="Pfam" id="PF08327">
    <property type="entry name" value="AHSA1"/>
    <property type="match status" value="1"/>
</dbReference>
<accession>A0A4S4FJN6</accession>
<keyword evidence="5" id="KW-1185">Reference proteome</keyword>
<feature type="compositionally biased region" description="Polar residues" evidence="2">
    <location>
        <begin position="7"/>
        <end position="21"/>
    </location>
</feature>
<organism evidence="4 5">
    <name type="scientific">Naasia lichenicola</name>
    <dbReference type="NCBI Taxonomy" id="2565933"/>
    <lineage>
        <taxon>Bacteria</taxon>
        <taxon>Bacillati</taxon>
        <taxon>Actinomycetota</taxon>
        <taxon>Actinomycetes</taxon>
        <taxon>Micrococcales</taxon>
        <taxon>Microbacteriaceae</taxon>
        <taxon>Naasia</taxon>
    </lineage>
</organism>
<name>A0A4S4FJN6_9MICO</name>
<evidence type="ECO:0000313" key="5">
    <source>
        <dbReference type="Proteomes" id="UP000309133"/>
    </source>
</evidence>
<feature type="region of interest" description="Disordered" evidence="2">
    <location>
        <begin position="1"/>
        <end position="45"/>
    </location>
</feature>
<dbReference type="Gene3D" id="3.30.530.20">
    <property type="match status" value="1"/>
</dbReference>
<evidence type="ECO:0000256" key="2">
    <source>
        <dbReference type="SAM" id="MobiDB-lite"/>
    </source>
</evidence>
<feature type="domain" description="Activator of Hsp90 ATPase homologue 1/2-like C-terminal" evidence="3">
    <location>
        <begin position="63"/>
        <end position="180"/>
    </location>
</feature>
<sequence>MTAPRLRSSTTFRIRQNQSATLDVRDPPTASTRTRSVPQNRTVGHTSEDFDSVRVSIVVRAGAAAVWRGLTDGREDWWPDLEFDAAVGADLKESWDEDDGPHHAAGRVTEVVPRELLAFEWTEADWPNHLHVRIELDDHDDLTEIVVTETGFEAIVAHPDLRHAHEESWHFHLENLRDALRFAPTSHD</sequence>
<dbReference type="InterPro" id="IPR023393">
    <property type="entry name" value="START-like_dom_sf"/>
</dbReference>
<evidence type="ECO:0000256" key="1">
    <source>
        <dbReference type="ARBA" id="ARBA00006817"/>
    </source>
</evidence>
<protein>
    <submittedName>
        <fullName evidence="4">SRPBCC domain-containing protein</fullName>
    </submittedName>
</protein>
<evidence type="ECO:0000259" key="3">
    <source>
        <dbReference type="Pfam" id="PF08327"/>
    </source>
</evidence>
<comment type="caution">
    <text evidence="4">The sequence shown here is derived from an EMBL/GenBank/DDBJ whole genome shotgun (WGS) entry which is preliminary data.</text>
</comment>
<evidence type="ECO:0000313" key="4">
    <source>
        <dbReference type="EMBL" id="THG30124.1"/>
    </source>
</evidence>